<accession>A0A0A9AN01</accession>
<sequence>MVEYISLFSFVNARSTPTRKTQEENKLSTN</sequence>
<reference evidence="1" key="2">
    <citation type="journal article" date="2015" name="Data Brief">
        <title>Shoot transcriptome of the giant reed, Arundo donax.</title>
        <authorList>
            <person name="Barrero R.A."/>
            <person name="Guerrero F.D."/>
            <person name="Moolhuijzen P."/>
            <person name="Goolsby J.A."/>
            <person name="Tidwell J."/>
            <person name="Bellgard S.E."/>
            <person name="Bellgard M.I."/>
        </authorList>
    </citation>
    <scope>NUCLEOTIDE SEQUENCE</scope>
    <source>
        <tissue evidence="1">Shoot tissue taken approximately 20 cm above the soil surface</tissue>
    </source>
</reference>
<protein>
    <submittedName>
        <fullName evidence="1">Uncharacterized protein</fullName>
    </submittedName>
</protein>
<proteinExistence type="predicted"/>
<evidence type="ECO:0000313" key="1">
    <source>
        <dbReference type="EMBL" id="JAD50310.1"/>
    </source>
</evidence>
<organism evidence="1">
    <name type="scientific">Arundo donax</name>
    <name type="common">Giant reed</name>
    <name type="synonym">Donax arundinaceus</name>
    <dbReference type="NCBI Taxonomy" id="35708"/>
    <lineage>
        <taxon>Eukaryota</taxon>
        <taxon>Viridiplantae</taxon>
        <taxon>Streptophyta</taxon>
        <taxon>Embryophyta</taxon>
        <taxon>Tracheophyta</taxon>
        <taxon>Spermatophyta</taxon>
        <taxon>Magnoliopsida</taxon>
        <taxon>Liliopsida</taxon>
        <taxon>Poales</taxon>
        <taxon>Poaceae</taxon>
        <taxon>PACMAD clade</taxon>
        <taxon>Arundinoideae</taxon>
        <taxon>Arundineae</taxon>
        <taxon>Arundo</taxon>
    </lineage>
</organism>
<dbReference type="EMBL" id="GBRH01247585">
    <property type="protein sequence ID" value="JAD50310.1"/>
    <property type="molecule type" value="Transcribed_RNA"/>
</dbReference>
<reference evidence="1" key="1">
    <citation type="submission" date="2014-09" db="EMBL/GenBank/DDBJ databases">
        <authorList>
            <person name="Magalhaes I.L.F."/>
            <person name="Oliveira U."/>
            <person name="Santos F.R."/>
            <person name="Vidigal T.H.D.A."/>
            <person name="Brescovit A.D."/>
            <person name="Santos A.J."/>
        </authorList>
    </citation>
    <scope>NUCLEOTIDE SEQUENCE</scope>
    <source>
        <tissue evidence="1">Shoot tissue taken approximately 20 cm above the soil surface</tissue>
    </source>
</reference>
<name>A0A0A9AN01_ARUDO</name>
<dbReference type="AlphaFoldDB" id="A0A0A9AN01"/>